<feature type="compositionally biased region" description="Low complexity" evidence="1">
    <location>
        <begin position="114"/>
        <end position="135"/>
    </location>
</feature>
<feature type="region of interest" description="Disordered" evidence="1">
    <location>
        <begin position="54"/>
        <end position="135"/>
    </location>
</feature>
<dbReference type="EMBL" id="VIFM01000251">
    <property type="protein sequence ID" value="TQF10485.1"/>
    <property type="molecule type" value="Genomic_DNA"/>
</dbReference>
<evidence type="ECO:0000256" key="1">
    <source>
        <dbReference type="SAM" id="MobiDB-lite"/>
    </source>
</evidence>
<dbReference type="RefSeq" id="WP_141647725.1">
    <property type="nucleotide sequence ID" value="NZ_VIFM01000251.1"/>
</dbReference>
<dbReference type="AlphaFoldDB" id="A0A540WNA4"/>
<accession>A0A540WNA4</accession>
<dbReference type="Gene3D" id="3.30.300.180">
    <property type="match status" value="1"/>
</dbReference>
<evidence type="ECO:0000313" key="3">
    <source>
        <dbReference type="EMBL" id="TQF10485.1"/>
    </source>
</evidence>
<evidence type="ECO:0000259" key="2">
    <source>
        <dbReference type="Pfam" id="PF11638"/>
    </source>
</evidence>
<dbReference type="Pfam" id="PF11638">
    <property type="entry name" value="DnaA_N"/>
    <property type="match status" value="1"/>
</dbReference>
<dbReference type="InterPro" id="IPR024633">
    <property type="entry name" value="DnaA_N_dom"/>
</dbReference>
<dbReference type="OrthoDB" id="5523100at2"/>
<feature type="compositionally biased region" description="Low complexity" evidence="1">
    <location>
        <begin position="54"/>
        <end position="66"/>
    </location>
</feature>
<name>A0A540WNA4_9BACT</name>
<dbReference type="Proteomes" id="UP000315369">
    <property type="component" value="Unassembled WGS sequence"/>
</dbReference>
<comment type="caution">
    <text evidence="3">The sequence shown here is derived from an EMBL/GenBank/DDBJ whole genome shotgun (WGS) entry which is preliminary data.</text>
</comment>
<organism evidence="3 4">
    <name type="scientific">Myxococcus llanfairpwllgwyngyllgogerychwyrndrobwllllantysiliogogogochensis</name>
    <dbReference type="NCBI Taxonomy" id="2590453"/>
    <lineage>
        <taxon>Bacteria</taxon>
        <taxon>Pseudomonadati</taxon>
        <taxon>Myxococcota</taxon>
        <taxon>Myxococcia</taxon>
        <taxon>Myxococcales</taxon>
        <taxon>Cystobacterineae</taxon>
        <taxon>Myxococcaceae</taxon>
        <taxon>Myxococcus</taxon>
    </lineage>
</organism>
<feature type="domain" description="DnaA N-terminal" evidence="2">
    <location>
        <begin position="294"/>
        <end position="350"/>
    </location>
</feature>
<keyword evidence="4" id="KW-1185">Reference proteome</keyword>
<reference evidence="3 4" key="1">
    <citation type="submission" date="2019-06" db="EMBL/GenBank/DDBJ databases">
        <authorList>
            <person name="Livingstone P."/>
            <person name="Whitworth D."/>
        </authorList>
    </citation>
    <scope>NUCLEOTIDE SEQUENCE [LARGE SCALE GENOMIC DNA]</scope>
    <source>
        <strain evidence="3 4">AM401</strain>
    </source>
</reference>
<proteinExistence type="predicted"/>
<dbReference type="InterPro" id="IPR038454">
    <property type="entry name" value="DnaA_N_sf"/>
</dbReference>
<gene>
    <name evidence="3" type="ORF">FJV41_39165</name>
</gene>
<sequence>MLTLTPDADCRAQVEELRAALAEERRARAYADGVAEGLRQALAMAFAGRTAVPAPTAAPVTQPSVTSRKRSVTASVTQEGEKAGEAEKAERIRAGNAARQAVKRQRDGLRDVTQPSVTQLQVSPPSPSSSASVRRGALAVVTVAARDVRDVQRDAPRDHRTPSTLPEPVRELRDAWNTLVAAHGFWPWGTRTSRQLLEDALAALEARPLEEWRRVFALVPRSPVCRGELQSRTRANVVRVLRGVTSGGQEVAEQLLSGAWSVDPEPEVVPPPEEPGAVMCQEGIPEGTEAERAWRHVVTSIRGEGRQYAVEWLERARPNNLDEGTLVLECPDRFFLAWVEENYRALLDEHAGLTGLTGITLVTLDESTS</sequence>
<evidence type="ECO:0000313" key="4">
    <source>
        <dbReference type="Proteomes" id="UP000315369"/>
    </source>
</evidence>
<feature type="compositionally biased region" description="Basic and acidic residues" evidence="1">
    <location>
        <begin position="79"/>
        <end position="93"/>
    </location>
</feature>
<protein>
    <recommendedName>
        <fullName evidence="2">DnaA N-terminal domain-containing protein</fullName>
    </recommendedName>
</protein>